<dbReference type="NCBIfam" id="NF047637">
    <property type="entry name" value="lipo_CC0125"/>
    <property type="match status" value="1"/>
</dbReference>
<gene>
    <name evidence="2" type="ORF">AQUSIP_10620</name>
</gene>
<keyword evidence="3" id="KW-1185">Reference proteome</keyword>
<name>A0A5E4PGX6_9COXI</name>
<evidence type="ECO:0000313" key="2">
    <source>
        <dbReference type="EMBL" id="VVC75768.1"/>
    </source>
</evidence>
<keyword evidence="1" id="KW-0732">Signal</keyword>
<dbReference type="AlphaFoldDB" id="A0A5E4PGX6"/>
<accession>A0A5E4PGX6</accession>
<dbReference type="PROSITE" id="PS51257">
    <property type="entry name" value="PROKAR_LIPOPROTEIN"/>
    <property type="match status" value="1"/>
</dbReference>
<feature type="chain" id="PRO_5023141554" evidence="1">
    <location>
        <begin position="27"/>
        <end position="176"/>
    </location>
</feature>
<dbReference type="RefSeq" id="WP_148339047.1">
    <property type="nucleotide sequence ID" value="NZ_LR699119.1"/>
</dbReference>
<reference evidence="2 3" key="1">
    <citation type="submission" date="2019-08" db="EMBL/GenBank/DDBJ databases">
        <authorList>
            <person name="Guy L."/>
        </authorList>
    </citation>
    <scope>NUCLEOTIDE SEQUENCE [LARGE SCALE GENOMIC DNA]</scope>
    <source>
        <strain evidence="2 3">SGT-108</strain>
    </source>
</reference>
<dbReference type="OrthoDB" id="7172943at2"/>
<evidence type="ECO:0000313" key="3">
    <source>
        <dbReference type="Proteomes" id="UP000324194"/>
    </source>
</evidence>
<dbReference type="EMBL" id="LR699119">
    <property type="protein sequence ID" value="VVC75768.1"/>
    <property type="molecule type" value="Genomic_DNA"/>
</dbReference>
<organism evidence="2 3">
    <name type="scientific">Aquicella siphonis</name>
    <dbReference type="NCBI Taxonomy" id="254247"/>
    <lineage>
        <taxon>Bacteria</taxon>
        <taxon>Pseudomonadati</taxon>
        <taxon>Pseudomonadota</taxon>
        <taxon>Gammaproteobacteria</taxon>
        <taxon>Legionellales</taxon>
        <taxon>Coxiellaceae</taxon>
        <taxon>Aquicella</taxon>
    </lineage>
</organism>
<protein>
    <submittedName>
        <fullName evidence="2">Uncharacterized protein</fullName>
    </submittedName>
</protein>
<dbReference type="Proteomes" id="UP000324194">
    <property type="component" value="Chromosome 1"/>
</dbReference>
<evidence type="ECO:0000256" key="1">
    <source>
        <dbReference type="SAM" id="SignalP"/>
    </source>
</evidence>
<proteinExistence type="predicted"/>
<feature type="signal peptide" evidence="1">
    <location>
        <begin position="1"/>
        <end position="26"/>
    </location>
</feature>
<sequence length="176" mass="19148">MLTSRLYGLLLLSAVLAGCATGYGPAGEVGGFEYGGYTDQRIDENTVVVTFRGNSSTSGSTAYTYLLYRCAQVTLSNGYDYFIIISSSNSSMNLNIKTRPTTYSSGLTNPPKLYTTYYYPEQYQSMSMMNTATPGYYPNQHGAVAVIKMFSGKAPAHKPRVYVARDVIAHLGPAAF</sequence>
<dbReference type="KEGG" id="asip:AQUSIP_10620"/>